<reference evidence="1 2" key="1">
    <citation type="submission" date="2021-06" db="EMBL/GenBank/DDBJ databases">
        <authorList>
            <person name="Kallberg Y."/>
            <person name="Tangrot J."/>
            <person name="Rosling A."/>
        </authorList>
    </citation>
    <scope>NUCLEOTIDE SEQUENCE [LARGE SCALE GENOMIC DNA]</scope>
    <source>
        <strain evidence="1 2">120-4 pot B 10/14</strain>
    </source>
</reference>
<gene>
    <name evidence="1" type="ORF">GMARGA_LOCUS3903</name>
</gene>
<dbReference type="Proteomes" id="UP000789901">
    <property type="component" value="Unassembled WGS sequence"/>
</dbReference>
<comment type="caution">
    <text evidence="1">The sequence shown here is derived from an EMBL/GenBank/DDBJ whole genome shotgun (WGS) entry which is preliminary data.</text>
</comment>
<accession>A0ABM8W6D1</accession>
<name>A0ABM8W6D1_GIGMA</name>
<evidence type="ECO:0000313" key="1">
    <source>
        <dbReference type="EMBL" id="CAG8537098.1"/>
    </source>
</evidence>
<evidence type="ECO:0000313" key="2">
    <source>
        <dbReference type="Proteomes" id="UP000789901"/>
    </source>
</evidence>
<keyword evidence="2" id="KW-1185">Reference proteome</keyword>
<dbReference type="EMBL" id="CAJVQB010001470">
    <property type="protein sequence ID" value="CAG8537098.1"/>
    <property type="molecule type" value="Genomic_DNA"/>
</dbReference>
<proteinExistence type="predicted"/>
<protein>
    <submittedName>
        <fullName evidence="1">3228_t:CDS:1</fullName>
    </submittedName>
</protein>
<sequence>MRIALDLPVTSAYATGLKTCKNVEYLEAESGIKFIGISELSVYDSLSEFIE</sequence>
<organism evidence="1 2">
    <name type="scientific">Gigaspora margarita</name>
    <dbReference type="NCBI Taxonomy" id="4874"/>
    <lineage>
        <taxon>Eukaryota</taxon>
        <taxon>Fungi</taxon>
        <taxon>Fungi incertae sedis</taxon>
        <taxon>Mucoromycota</taxon>
        <taxon>Glomeromycotina</taxon>
        <taxon>Glomeromycetes</taxon>
        <taxon>Diversisporales</taxon>
        <taxon>Gigasporaceae</taxon>
        <taxon>Gigaspora</taxon>
    </lineage>
</organism>